<evidence type="ECO:0000313" key="1">
    <source>
        <dbReference type="EMBL" id="CBL56624.1"/>
    </source>
</evidence>
<sequence>MVFVNDQGNEKNVTRICSTTGAAATMVPAGGPARWGIRAMATTRHPRRGGYRA</sequence>
<accession>D7GDL3</accession>
<dbReference type="AlphaFoldDB" id="D7GDL3"/>
<dbReference type="KEGG" id="pfr:PFREUD_11010"/>
<protein>
    <submittedName>
        <fullName evidence="1">Uncharacterized protein</fullName>
    </submittedName>
</protein>
<organism evidence="1 2">
    <name type="scientific">Propionibacterium freudenreichii subsp. shermanii (strain ATCC 9614 / DSM 4902 / CIP 103027 / NCIMB 8099 / CIRM-BIA1)</name>
    <dbReference type="NCBI Taxonomy" id="754252"/>
    <lineage>
        <taxon>Bacteria</taxon>
        <taxon>Bacillati</taxon>
        <taxon>Actinomycetota</taxon>
        <taxon>Actinomycetes</taxon>
        <taxon>Propionibacteriales</taxon>
        <taxon>Propionibacteriaceae</taxon>
        <taxon>Propionibacterium</taxon>
    </lineage>
</organism>
<proteinExistence type="predicted"/>
<dbReference type="Proteomes" id="UP000000936">
    <property type="component" value="Chromosome"/>
</dbReference>
<keyword evidence="2" id="KW-1185">Reference proteome</keyword>
<gene>
    <name evidence="1" type="ordered locus">PFREUD_11010</name>
</gene>
<reference evidence="1 2" key="1">
    <citation type="journal article" date="2010" name="PLoS ONE">
        <title>The complete genome of Propionibacterium freudenreichii CIRM-BIA1, a hardy actinobacterium with food and probiotic applications.</title>
        <authorList>
            <person name="Falentin H."/>
            <person name="Deutsch S.M."/>
            <person name="Jan G."/>
            <person name="Loux V."/>
            <person name="Thierry A."/>
            <person name="Parayre S."/>
            <person name="Maillard M.B."/>
            <person name="Dherbecourt J."/>
            <person name="Cousin F.J."/>
            <person name="Jardin J."/>
            <person name="Siguier P."/>
            <person name="Couloux A."/>
            <person name="Barbe V."/>
            <person name="Vacherie B."/>
            <person name="Wincker P."/>
            <person name="Gibrat J.F."/>
            <person name="Gaillardin C."/>
            <person name="Lortal S."/>
        </authorList>
    </citation>
    <scope>NUCLEOTIDE SEQUENCE [LARGE SCALE GENOMIC DNA]</scope>
    <source>
        <strain evidence="2">ATCC 9614 / DSM 4902 / CIP 103027 / NCIMB 8099 / CIRM-BIA1</strain>
    </source>
</reference>
<name>D7GDL3_PROFC</name>
<dbReference type="HOGENOM" id="CLU_3064974_0_0_11"/>
<dbReference type="STRING" id="754252.PFREUD_11010"/>
<evidence type="ECO:0000313" key="2">
    <source>
        <dbReference type="Proteomes" id="UP000000936"/>
    </source>
</evidence>
<dbReference type="EMBL" id="FN806773">
    <property type="protein sequence ID" value="CBL56624.1"/>
    <property type="molecule type" value="Genomic_DNA"/>
</dbReference>